<evidence type="ECO:0000256" key="1">
    <source>
        <dbReference type="SAM" id="SignalP"/>
    </source>
</evidence>
<dbReference type="EMBL" id="FOVC01000001">
    <property type="protein sequence ID" value="SFM96401.1"/>
    <property type="molecule type" value="Genomic_DNA"/>
</dbReference>
<feature type="signal peptide" evidence="1">
    <location>
        <begin position="1"/>
        <end position="20"/>
    </location>
</feature>
<organism evidence="2 3">
    <name type="scientific">Izhakiella capsodis</name>
    <dbReference type="NCBI Taxonomy" id="1367852"/>
    <lineage>
        <taxon>Bacteria</taxon>
        <taxon>Pseudomonadati</taxon>
        <taxon>Pseudomonadota</taxon>
        <taxon>Gammaproteobacteria</taxon>
        <taxon>Enterobacterales</taxon>
        <taxon>Erwiniaceae</taxon>
        <taxon>Izhakiella</taxon>
    </lineage>
</organism>
<name>A0A1I4V5G3_9GAMM</name>
<dbReference type="OrthoDB" id="9850880at2"/>
<dbReference type="Proteomes" id="UP000242222">
    <property type="component" value="Unassembled WGS sequence"/>
</dbReference>
<keyword evidence="3" id="KW-1185">Reference proteome</keyword>
<protein>
    <submittedName>
        <fullName evidence="2">Uncharacterized protein</fullName>
    </submittedName>
</protein>
<feature type="chain" id="PRO_5017198668" evidence="1">
    <location>
        <begin position="21"/>
        <end position="90"/>
    </location>
</feature>
<gene>
    <name evidence="2" type="ORF">SAMN05216516_101559</name>
</gene>
<dbReference type="AlphaFoldDB" id="A0A1I4V5G3"/>
<evidence type="ECO:0000313" key="2">
    <source>
        <dbReference type="EMBL" id="SFM96401.1"/>
    </source>
</evidence>
<proteinExistence type="predicted"/>
<keyword evidence="1" id="KW-0732">Signal</keyword>
<reference evidence="3" key="1">
    <citation type="submission" date="2016-10" db="EMBL/GenBank/DDBJ databases">
        <authorList>
            <person name="Varghese N."/>
            <person name="Submissions S."/>
        </authorList>
    </citation>
    <scope>NUCLEOTIDE SEQUENCE [LARGE SCALE GENOMIC DNA]</scope>
    <source>
        <strain evidence="3">N6PO6</strain>
    </source>
</reference>
<dbReference type="RefSeq" id="WP_143088780.1">
    <property type="nucleotide sequence ID" value="NZ_FOVC01000001.1"/>
</dbReference>
<evidence type="ECO:0000313" key="3">
    <source>
        <dbReference type="Proteomes" id="UP000242222"/>
    </source>
</evidence>
<accession>A0A1I4V5G3</accession>
<sequence>MMKKVIAGLFFFGCMNVQCAEINSLSEKFQYVPELPSSQAGKHQVEQHPLDVKKNNANLKWKLDHDVEFYHFREENALGELKSEGGGIRW</sequence>